<feature type="region of interest" description="Disordered" evidence="1">
    <location>
        <begin position="1"/>
        <end position="88"/>
    </location>
</feature>
<feature type="compositionally biased region" description="Low complexity" evidence="1">
    <location>
        <begin position="59"/>
        <end position="68"/>
    </location>
</feature>
<protein>
    <submittedName>
        <fullName evidence="2">Uncharacterized protein</fullName>
    </submittedName>
</protein>
<organism evidence="2 3">
    <name type="scientific">Thalictrum thalictroides</name>
    <name type="common">Rue-anemone</name>
    <name type="synonym">Anemone thalictroides</name>
    <dbReference type="NCBI Taxonomy" id="46969"/>
    <lineage>
        <taxon>Eukaryota</taxon>
        <taxon>Viridiplantae</taxon>
        <taxon>Streptophyta</taxon>
        <taxon>Embryophyta</taxon>
        <taxon>Tracheophyta</taxon>
        <taxon>Spermatophyta</taxon>
        <taxon>Magnoliopsida</taxon>
        <taxon>Ranunculales</taxon>
        <taxon>Ranunculaceae</taxon>
        <taxon>Thalictroideae</taxon>
        <taxon>Thalictrum</taxon>
    </lineage>
</organism>
<dbReference type="EMBL" id="JABWDY010035154">
    <property type="protein sequence ID" value="KAF5182166.1"/>
    <property type="molecule type" value="Genomic_DNA"/>
</dbReference>
<feature type="compositionally biased region" description="Low complexity" evidence="1">
    <location>
        <begin position="37"/>
        <end position="52"/>
    </location>
</feature>
<gene>
    <name evidence="2" type="ORF">FRX31_028245</name>
</gene>
<name>A0A7J6VAP7_THATH</name>
<accession>A0A7J6VAP7</accession>
<proteinExistence type="predicted"/>
<evidence type="ECO:0000313" key="3">
    <source>
        <dbReference type="Proteomes" id="UP000554482"/>
    </source>
</evidence>
<dbReference type="Proteomes" id="UP000554482">
    <property type="component" value="Unassembled WGS sequence"/>
</dbReference>
<dbReference type="AlphaFoldDB" id="A0A7J6VAP7"/>
<comment type="caution">
    <text evidence="2">The sequence shown here is derived from an EMBL/GenBank/DDBJ whole genome shotgun (WGS) entry which is preliminary data.</text>
</comment>
<sequence>MDNNLPSPSVFSSSSSDIQSSNECKKAFKNSHNHNMSISQHNSSPSTSSSISKMDNNLPSPSVFSSSSDIQLSNLRDECKKSMKLINQ</sequence>
<keyword evidence="3" id="KW-1185">Reference proteome</keyword>
<reference evidence="2 3" key="1">
    <citation type="submission" date="2020-06" db="EMBL/GenBank/DDBJ databases">
        <title>Transcriptomic and genomic resources for Thalictrum thalictroides and T. hernandezii: Facilitating candidate gene discovery in an emerging model plant lineage.</title>
        <authorList>
            <person name="Arias T."/>
            <person name="Riano-Pachon D.M."/>
            <person name="Di Stilio V.S."/>
        </authorList>
    </citation>
    <scope>NUCLEOTIDE SEQUENCE [LARGE SCALE GENOMIC DNA]</scope>
    <source>
        <strain evidence="3">cv. WT478/WT964</strain>
        <tissue evidence="2">Leaves</tissue>
    </source>
</reference>
<evidence type="ECO:0000313" key="2">
    <source>
        <dbReference type="EMBL" id="KAF5182166.1"/>
    </source>
</evidence>
<feature type="compositionally biased region" description="Low complexity" evidence="1">
    <location>
        <begin position="7"/>
        <end position="21"/>
    </location>
</feature>
<evidence type="ECO:0000256" key="1">
    <source>
        <dbReference type="SAM" id="MobiDB-lite"/>
    </source>
</evidence>